<evidence type="ECO:0000313" key="2">
    <source>
        <dbReference type="Proteomes" id="UP000602745"/>
    </source>
</evidence>
<dbReference type="Proteomes" id="UP000602745">
    <property type="component" value="Unassembled WGS sequence"/>
</dbReference>
<comment type="caution">
    <text evidence="1">The sequence shown here is derived from an EMBL/GenBank/DDBJ whole genome shotgun (WGS) entry which is preliminary data.</text>
</comment>
<evidence type="ECO:0000313" key="1">
    <source>
        <dbReference type="EMBL" id="GGE36200.1"/>
    </source>
</evidence>
<gene>
    <name evidence="1" type="ORF">GCM10007276_12090</name>
</gene>
<keyword evidence="2" id="KW-1185">Reference proteome</keyword>
<sequence>MRPTLGDKLSITDMSLNEASHWTGELERRASQRTGQPIAQARAAIARRVGAMPGTLENLRKGRLNDIGRGLYERIRLALIDELSSEVRRLEHEIQTLRQIGVGCGSREMAEAIAHLEKARAALGNP</sequence>
<reference evidence="1" key="2">
    <citation type="submission" date="2020-09" db="EMBL/GenBank/DDBJ databases">
        <authorList>
            <person name="Sun Q."/>
            <person name="Sedlacek I."/>
        </authorList>
    </citation>
    <scope>NUCLEOTIDE SEQUENCE</scope>
    <source>
        <strain evidence="1">CCM 7684</strain>
    </source>
</reference>
<protein>
    <submittedName>
        <fullName evidence="1">Uncharacterized protein</fullName>
    </submittedName>
</protein>
<accession>A0A8J2VRE4</accession>
<name>A0A8J2VRE4_9RHOB</name>
<dbReference type="EMBL" id="BMCP01000001">
    <property type="protein sequence ID" value="GGE36200.1"/>
    <property type="molecule type" value="Genomic_DNA"/>
</dbReference>
<reference evidence="1" key="1">
    <citation type="journal article" date="2014" name="Int. J. Syst. Evol. Microbiol.">
        <title>Complete genome sequence of Corynebacterium casei LMG S-19264T (=DSM 44701T), isolated from a smear-ripened cheese.</title>
        <authorList>
            <consortium name="US DOE Joint Genome Institute (JGI-PGF)"/>
            <person name="Walter F."/>
            <person name="Albersmeier A."/>
            <person name="Kalinowski J."/>
            <person name="Ruckert C."/>
        </authorList>
    </citation>
    <scope>NUCLEOTIDE SEQUENCE</scope>
    <source>
        <strain evidence="1">CCM 7684</strain>
    </source>
</reference>
<proteinExistence type="predicted"/>
<organism evidence="1 2">
    <name type="scientific">Agaricicola taiwanensis</name>
    <dbReference type="NCBI Taxonomy" id="591372"/>
    <lineage>
        <taxon>Bacteria</taxon>
        <taxon>Pseudomonadati</taxon>
        <taxon>Pseudomonadota</taxon>
        <taxon>Alphaproteobacteria</taxon>
        <taxon>Rhodobacterales</taxon>
        <taxon>Paracoccaceae</taxon>
        <taxon>Agaricicola</taxon>
    </lineage>
</organism>
<dbReference type="AlphaFoldDB" id="A0A8J2VRE4"/>